<keyword evidence="3" id="KW-0281">Fimbrium</keyword>
<evidence type="ECO:0000313" key="5">
    <source>
        <dbReference type="EMBL" id="AZE30654.1"/>
    </source>
</evidence>
<protein>
    <recommendedName>
        <fullName evidence="4">Fimbrial-type adhesion domain-containing protein</fullName>
    </recommendedName>
</protein>
<feature type="domain" description="Fimbrial-type adhesion" evidence="4">
    <location>
        <begin position="49"/>
        <end position="202"/>
    </location>
</feature>
<dbReference type="SUPFAM" id="SSF49401">
    <property type="entry name" value="Bacterial adhesins"/>
    <property type="match status" value="1"/>
</dbReference>
<evidence type="ECO:0000256" key="3">
    <source>
        <dbReference type="ARBA" id="ARBA00023263"/>
    </source>
</evidence>
<comment type="similarity">
    <text evidence="2">Belongs to the fimbrial protein family.</text>
</comment>
<dbReference type="Gene3D" id="2.60.40.3310">
    <property type="match status" value="1"/>
</dbReference>
<dbReference type="PANTHER" id="PTHR33420:SF14">
    <property type="entry name" value="TYPE 1 FIMBRIN D-MANNOSE SPECIFIC ADHESIN"/>
    <property type="match status" value="1"/>
</dbReference>
<sequence length="202" mass="20993">MYAYTPSVKIELVKTGPITAGGRMTGLVGTFTALDHGMDFQRYVISGNLEIKPRVPTCTVSTPTIAVGMGKVHVSAVADKGATNPARPLEIRLQCSGGDVGAHTRMFMTLSDAADPSNQSSTLSLSRSSTATGVGIQILRGDNTLVSFGPDSAVAGNPNQWQVGEFGNDQVSIPLKARYIPTGGKVGPGTANAAATFTMSYQ</sequence>
<evidence type="ECO:0000313" key="6">
    <source>
        <dbReference type="Proteomes" id="UP000280455"/>
    </source>
</evidence>
<dbReference type="Pfam" id="PF00419">
    <property type="entry name" value="Fimbrial"/>
    <property type="match status" value="1"/>
</dbReference>
<dbReference type="InterPro" id="IPR000259">
    <property type="entry name" value="Adhesion_dom_fimbrial"/>
</dbReference>
<comment type="subcellular location">
    <subcellularLocation>
        <location evidence="1">Fimbrium</location>
    </subcellularLocation>
</comment>
<dbReference type="InterPro" id="IPR008966">
    <property type="entry name" value="Adhesion_dom_sf"/>
</dbReference>
<dbReference type="Proteomes" id="UP000280455">
    <property type="component" value="Chromosome"/>
</dbReference>
<dbReference type="GO" id="GO:0009289">
    <property type="term" value="C:pilus"/>
    <property type="evidence" value="ECO:0007669"/>
    <property type="project" value="UniProtKB-SubCell"/>
</dbReference>
<dbReference type="InterPro" id="IPR036937">
    <property type="entry name" value="Adhesion_dom_fimbrial_sf"/>
</dbReference>
<dbReference type="InterPro" id="IPR050263">
    <property type="entry name" value="Bact_Fimbrial_Adh_Pro"/>
</dbReference>
<dbReference type="AlphaFoldDB" id="A0AAD0ZKA3"/>
<reference evidence="5 6" key="1">
    <citation type="submission" date="2018-03" db="EMBL/GenBank/DDBJ databases">
        <title>Diversity of phytobeneficial traits revealed by whole-genome analysis of worldwide-isolated phenazine-producing Pseudomonas spp.</title>
        <authorList>
            <person name="Biessy A."/>
            <person name="Novinscak A."/>
            <person name="Blom J."/>
            <person name="Leger G."/>
            <person name="Thomashow L.S."/>
            <person name="Cazorla F.M."/>
            <person name="Josic D."/>
            <person name="Filion M."/>
        </authorList>
    </citation>
    <scope>NUCLEOTIDE SEQUENCE [LARGE SCALE GENOMIC DNA]</scope>
    <source>
        <strain evidence="5 6">ChPhzS24</strain>
    </source>
</reference>
<evidence type="ECO:0000256" key="2">
    <source>
        <dbReference type="ARBA" id="ARBA00006671"/>
    </source>
</evidence>
<evidence type="ECO:0000256" key="1">
    <source>
        <dbReference type="ARBA" id="ARBA00004561"/>
    </source>
</evidence>
<dbReference type="Gene3D" id="2.60.40.1090">
    <property type="entry name" value="Fimbrial-type adhesion domain"/>
    <property type="match status" value="1"/>
</dbReference>
<organism evidence="5 6">
    <name type="scientific">Pseudomonas chlororaphis subsp. aureofaciens</name>
    <dbReference type="NCBI Taxonomy" id="587851"/>
    <lineage>
        <taxon>Bacteria</taxon>
        <taxon>Pseudomonadati</taxon>
        <taxon>Pseudomonadota</taxon>
        <taxon>Gammaproteobacteria</taxon>
        <taxon>Pseudomonadales</taxon>
        <taxon>Pseudomonadaceae</taxon>
        <taxon>Pseudomonas</taxon>
    </lineage>
</organism>
<proteinExistence type="inferred from homology"/>
<evidence type="ECO:0000259" key="4">
    <source>
        <dbReference type="Pfam" id="PF00419"/>
    </source>
</evidence>
<accession>A0AAD0ZKA3</accession>
<dbReference type="EMBL" id="CP027750">
    <property type="protein sequence ID" value="AZE30654.1"/>
    <property type="molecule type" value="Genomic_DNA"/>
</dbReference>
<dbReference type="PANTHER" id="PTHR33420">
    <property type="entry name" value="FIMBRIAL SUBUNIT ELFA-RELATED"/>
    <property type="match status" value="1"/>
</dbReference>
<gene>
    <name evidence="5" type="ORF">C4K07_3872</name>
</gene>
<dbReference type="GO" id="GO:0043709">
    <property type="term" value="P:cell adhesion involved in single-species biofilm formation"/>
    <property type="evidence" value="ECO:0007669"/>
    <property type="project" value="TreeGrafter"/>
</dbReference>
<name>A0AAD0ZKA3_9PSED</name>